<dbReference type="InterPro" id="IPR046796">
    <property type="entry name" value="Transposase_32_dom"/>
</dbReference>
<evidence type="ECO:0000256" key="1">
    <source>
        <dbReference type="SAM" id="MobiDB-lite"/>
    </source>
</evidence>
<comment type="caution">
    <text evidence="3">The sequence shown here is derived from an EMBL/GenBank/DDBJ whole genome shotgun (WGS) entry which is preliminary data.</text>
</comment>
<dbReference type="Pfam" id="PF20167">
    <property type="entry name" value="Transposase_32"/>
    <property type="match status" value="1"/>
</dbReference>
<feature type="region of interest" description="Disordered" evidence="1">
    <location>
        <begin position="377"/>
        <end position="410"/>
    </location>
</feature>
<evidence type="ECO:0000313" key="3">
    <source>
        <dbReference type="EMBL" id="MED6198874.1"/>
    </source>
</evidence>
<proteinExistence type="predicted"/>
<dbReference type="Proteomes" id="UP001341840">
    <property type="component" value="Unassembled WGS sequence"/>
</dbReference>
<keyword evidence="4" id="KW-1185">Reference proteome</keyword>
<reference evidence="3 4" key="1">
    <citation type="journal article" date="2023" name="Plants (Basel)">
        <title>Bridging the Gap: Combining Genomics and Transcriptomics Approaches to Understand Stylosanthes scabra, an Orphan Legume from the Brazilian Caatinga.</title>
        <authorList>
            <person name="Ferreira-Neto J.R.C."/>
            <person name="da Silva M.D."/>
            <person name="Binneck E."/>
            <person name="de Melo N.F."/>
            <person name="da Silva R.H."/>
            <person name="de Melo A.L.T.M."/>
            <person name="Pandolfi V."/>
            <person name="Bustamante F.O."/>
            <person name="Brasileiro-Vidal A.C."/>
            <person name="Benko-Iseppon A.M."/>
        </authorList>
    </citation>
    <scope>NUCLEOTIDE SEQUENCE [LARGE SCALE GENOMIC DNA]</scope>
    <source>
        <tissue evidence="3">Leaves</tissue>
    </source>
</reference>
<feature type="compositionally biased region" description="Basic and acidic residues" evidence="1">
    <location>
        <begin position="382"/>
        <end position="394"/>
    </location>
</feature>
<name>A0ABU6XLD8_9FABA</name>
<gene>
    <name evidence="3" type="ORF">PIB30_070673</name>
</gene>
<evidence type="ECO:0000313" key="4">
    <source>
        <dbReference type="Proteomes" id="UP001341840"/>
    </source>
</evidence>
<accession>A0ABU6XLD8</accession>
<evidence type="ECO:0000259" key="2">
    <source>
        <dbReference type="Pfam" id="PF20167"/>
    </source>
</evidence>
<sequence>MASSSVARKRKGKSTQTYNEAKFKSLYHEDRFKKYIKHRVVLVEAKILIDTNELSPISEQINKRKWQRLTKPLQAVGYTMMRKFYANAWVMENERHLPLPHTSMIRGKKINFSPGEIHKVLNLYNKPLPNVASYHDRKNENNLRMNDILRDLCVLGAQWVMHDDGRPLFLRRTDLQPMARGCNKKGIRSKLPFPGVIQRLCNEAKASITKDTMIPMEPPINAKLMERVRGERTTIRQAPPPQEKEDAEMPQAPQVQQGIPPNFMDSFNNAMVVMQLQNTQRWDTFQQRYDADQEQNQKSFSDINTRLDTMDHQLNFLCNTNQFINEDLLYPYQQTKLTMRNMQGRGILITLDNLKINRQREEEMRIERQRYQRILDEAAAQRAKEQNKGKARRDEDEDDDDDDDEDEDED</sequence>
<organism evidence="3 4">
    <name type="scientific">Stylosanthes scabra</name>
    <dbReference type="NCBI Taxonomy" id="79078"/>
    <lineage>
        <taxon>Eukaryota</taxon>
        <taxon>Viridiplantae</taxon>
        <taxon>Streptophyta</taxon>
        <taxon>Embryophyta</taxon>
        <taxon>Tracheophyta</taxon>
        <taxon>Spermatophyta</taxon>
        <taxon>Magnoliopsida</taxon>
        <taxon>eudicotyledons</taxon>
        <taxon>Gunneridae</taxon>
        <taxon>Pentapetalae</taxon>
        <taxon>rosids</taxon>
        <taxon>fabids</taxon>
        <taxon>Fabales</taxon>
        <taxon>Fabaceae</taxon>
        <taxon>Papilionoideae</taxon>
        <taxon>50 kb inversion clade</taxon>
        <taxon>dalbergioids sensu lato</taxon>
        <taxon>Dalbergieae</taxon>
        <taxon>Pterocarpus clade</taxon>
        <taxon>Stylosanthes</taxon>
    </lineage>
</organism>
<dbReference type="EMBL" id="JASCZI010212249">
    <property type="protein sequence ID" value="MED6198874.1"/>
    <property type="molecule type" value="Genomic_DNA"/>
</dbReference>
<feature type="compositionally biased region" description="Acidic residues" evidence="1">
    <location>
        <begin position="395"/>
        <end position="410"/>
    </location>
</feature>
<protein>
    <recommendedName>
        <fullName evidence="2">Putative plant transposon protein domain-containing protein</fullName>
    </recommendedName>
</protein>
<feature type="domain" description="Putative plant transposon protein" evidence="2">
    <location>
        <begin position="63"/>
        <end position="180"/>
    </location>
</feature>